<accession>A0A9P9F3U0</accession>
<sequence length="101" mass="10807">MPAHGVAEQILVASMVPSSTLAAILAPWGIRGGINECHDMMAKMEINKMTFSDASEPSCGNRKDWISLSQLMSQVRLGARNVTVNNRPGNSHGAADTRGSR</sequence>
<dbReference type="EMBL" id="JAGMUU010000005">
    <property type="protein sequence ID" value="KAH7152147.1"/>
    <property type="molecule type" value="Genomic_DNA"/>
</dbReference>
<proteinExistence type="predicted"/>
<evidence type="ECO:0000313" key="2">
    <source>
        <dbReference type="EMBL" id="KAH7152147.1"/>
    </source>
</evidence>
<organism evidence="2 3">
    <name type="scientific">Dactylonectria estremocensis</name>
    <dbReference type="NCBI Taxonomy" id="1079267"/>
    <lineage>
        <taxon>Eukaryota</taxon>
        <taxon>Fungi</taxon>
        <taxon>Dikarya</taxon>
        <taxon>Ascomycota</taxon>
        <taxon>Pezizomycotina</taxon>
        <taxon>Sordariomycetes</taxon>
        <taxon>Hypocreomycetidae</taxon>
        <taxon>Hypocreales</taxon>
        <taxon>Nectriaceae</taxon>
        <taxon>Dactylonectria</taxon>
    </lineage>
</organism>
<evidence type="ECO:0000256" key="1">
    <source>
        <dbReference type="SAM" id="MobiDB-lite"/>
    </source>
</evidence>
<dbReference type="Proteomes" id="UP000717696">
    <property type="component" value="Unassembled WGS sequence"/>
</dbReference>
<evidence type="ECO:0000313" key="3">
    <source>
        <dbReference type="Proteomes" id="UP000717696"/>
    </source>
</evidence>
<name>A0A9P9F3U0_9HYPO</name>
<protein>
    <submittedName>
        <fullName evidence="2">Uncharacterized protein</fullName>
    </submittedName>
</protein>
<gene>
    <name evidence="2" type="ORF">B0J13DRAFT_547713</name>
</gene>
<keyword evidence="3" id="KW-1185">Reference proteome</keyword>
<reference evidence="2" key="1">
    <citation type="journal article" date="2021" name="Nat. Commun.">
        <title>Genetic determinants of endophytism in the Arabidopsis root mycobiome.</title>
        <authorList>
            <person name="Mesny F."/>
            <person name="Miyauchi S."/>
            <person name="Thiergart T."/>
            <person name="Pickel B."/>
            <person name="Atanasova L."/>
            <person name="Karlsson M."/>
            <person name="Huettel B."/>
            <person name="Barry K.W."/>
            <person name="Haridas S."/>
            <person name="Chen C."/>
            <person name="Bauer D."/>
            <person name="Andreopoulos W."/>
            <person name="Pangilinan J."/>
            <person name="LaButti K."/>
            <person name="Riley R."/>
            <person name="Lipzen A."/>
            <person name="Clum A."/>
            <person name="Drula E."/>
            <person name="Henrissat B."/>
            <person name="Kohler A."/>
            <person name="Grigoriev I.V."/>
            <person name="Martin F.M."/>
            <person name="Hacquard S."/>
        </authorList>
    </citation>
    <scope>NUCLEOTIDE SEQUENCE</scope>
    <source>
        <strain evidence="2">MPI-CAGE-AT-0021</strain>
    </source>
</reference>
<comment type="caution">
    <text evidence="2">The sequence shown here is derived from an EMBL/GenBank/DDBJ whole genome shotgun (WGS) entry which is preliminary data.</text>
</comment>
<feature type="region of interest" description="Disordered" evidence="1">
    <location>
        <begin position="82"/>
        <end position="101"/>
    </location>
</feature>
<dbReference type="AlphaFoldDB" id="A0A9P9F3U0"/>